<dbReference type="PANTHER" id="PTHR40112:SF1">
    <property type="entry name" value="H2HPP ISOMERASE"/>
    <property type="match status" value="1"/>
</dbReference>
<reference evidence="2 3" key="1">
    <citation type="submission" date="2016-05" db="EMBL/GenBank/DDBJ databases">
        <authorList>
            <person name="Lavstsen T."/>
            <person name="Jespersen J.S."/>
        </authorList>
    </citation>
    <scope>NUCLEOTIDE SEQUENCE [LARGE SCALE GENOMIC DNA]</scope>
    <source>
        <strain evidence="2 3">B7-9</strain>
    </source>
</reference>
<dbReference type="InterPro" id="IPR014710">
    <property type="entry name" value="RmlC-like_jellyroll"/>
</dbReference>
<comment type="caution">
    <text evidence="2">The sequence shown here is derived from an EMBL/GenBank/DDBJ whole genome shotgun (WGS) entry which is preliminary data.</text>
</comment>
<dbReference type="Pfam" id="PF07883">
    <property type="entry name" value="Cupin_2"/>
    <property type="match status" value="1"/>
</dbReference>
<protein>
    <submittedName>
        <fullName evidence="2">Cupin</fullName>
    </submittedName>
</protein>
<dbReference type="Gene3D" id="2.60.120.10">
    <property type="entry name" value="Jelly Rolls"/>
    <property type="match status" value="1"/>
</dbReference>
<dbReference type="InterPro" id="IPR013096">
    <property type="entry name" value="Cupin_2"/>
</dbReference>
<organism evidence="2 3">
    <name type="scientific">Candidatus Chloroploca asiatica</name>
    <dbReference type="NCBI Taxonomy" id="1506545"/>
    <lineage>
        <taxon>Bacteria</taxon>
        <taxon>Bacillati</taxon>
        <taxon>Chloroflexota</taxon>
        <taxon>Chloroflexia</taxon>
        <taxon>Chloroflexales</taxon>
        <taxon>Chloroflexineae</taxon>
        <taxon>Oscillochloridaceae</taxon>
        <taxon>Candidatus Chloroploca</taxon>
    </lineage>
</organism>
<dbReference type="AlphaFoldDB" id="A0A2H3L2I1"/>
<accession>A0A2H3L2I1</accession>
<dbReference type="EMBL" id="LYXE01000089">
    <property type="protein sequence ID" value="PDV98950.1"/>
    <property type="molecule type" value="Genomic_DNA"/>
</dbReference>
<dbReference type="SUPFAM" id="SSF51182">
    <property type="entry name" value="RmlC-like cupins"/>
    <property type="match status" value="1"/>
</dbReference>
<dbReference type="RefSeq" id="WP_245860493.1">
    <property type="nucleotide sequence ID" value="NZ_LYXE01000089.1"/>
</dbReference>
<evidence type="ECO:0000313" key="2">
    <source>
        <dbReference type="EMBL" id="PDV98950.1"/>
    </source>
</evidence>
<keyword evidence="3" id="KW-1185">Reference proteome</keyword>
<feature type="domain" description="Cupin type-2" evidence="1">
    <location>
        <begin position="31"/>
        <end position="90"/>
    </location>
</feature>
<proteinExistence type="predicted"/>
<dbReference type="InterPro" id="IPR052535">
    <property type="entry name" value="Bacilysin_H2HPP_isomerase"/>
</dbReference>
<dbReference type="PANTHER" id="PTHR40112">
    <property type="entry name" value="H2HPP ISOMERASE"/>
    <property type="match status" value="1"/>
</dbReference>
<sequence>MMKGPSANWLEVFPGVRRHRLLATDQSYLMEVALEAGSTVPVHQHPQEQISYVVRGRLRFQSGDTITEAGPGEAVAVPGNTPHAVWALEDALVIDTFVPPRAEYLAADGD</sequence>
<name>A0A2H3L2I1_9CHLR</name>
<evidence type="ECO:0000259" key="1">
    <source>
        <dbReference type="Pfam" id="PF07883"/>
    </source>
</evidence>
<dbReference type="Proteomes" id="UP000220922">
    <property type="component" value="Unassembled WGS sequence"/>
</dbReference>
<gene>
    <name evidence="2" type="ORF">A9Q02_14380</name>
</gene>
<dbReference type="CDD" id="cd02238">
    <property type="entry name" value="cupin_KdgF"/>
    <property type="match status" value="1"/>
</dbReference>
<dbReference type="InterPro" id="IPR011051">
    <property type="entry name" value="RmlC_Cupin_sf"/>
</dbReference>
<evidence type="ECO:0000313" key="3">
    <source>
        <dbReference type="Proteomes" id="UP000220922"/>
    </source>
</evidence>